<evidence type="ECO:0000256" key="3">
    <source>
        <dbReference type="ARBA" id="ARBA00022630"/>
    </source>
</evidence>
<dbReference type="GO" id="GO:0003919">
    <property type="term" value="F:FMN adenylyltransferase activity"/>
    <property type="evidence" value="ECO:0007669"/>
    <property type="project" value="UniProtKB-EC"/>
</dbReference>
<evidence type="ECO:0000259" key="13">
    <source>
        <dbReference type="Pfam" id="PF01507"/>
    </source>
</evidence>
<dbReference type="InterPro" id="IPR014729">
    <property type="entry name" value="Rossmann-like_a/b/a_fold"/>
</dbReference>
<dbReference type="SUPFAM" id="SSF52402">
    <property type="entry name" value="Adenine nucleotide alpha hydrolases-like"/>
    <property type="match status" value="1"/>
</dbReference>
<keyword evidence="5" id="KW-0808">Transferase</keyword>
<reference evidence="15" key="1">
    <citation type="submission" date="2015-10" db="EMBL/GenBank/DDBJ databases">
        <authorList>
            <person name="Devillers H."/>
        </authorList>
    </citation>
    <scope>NUCLEOTIDE SEQUENCE [LARGE SCALE GENOMIC DNA]</scope>
</reference>
<evidence type="ECO:0000256" key="10">
    <source>
        <dbReference type="ARBA" id="ARBA00031145"/>
    </source>
</evidence>
<gene>
    <name evidence="14" type="ORF">LAQU0_S03e06876g</name>
</gene>
<protein>
    <recommendedName>
        <fullName evidence="2">FAD synthase</fullName>
        <ecNumber evidence="2">2.7.7.2</ecNumber>
    </recommendedName>
    <alternativeName>
        <fullName evidence="10">FAD pyrophosphorylase</fullName>
    </alternativeName>
    <alternativeName>
        <fullName evidence="11">FMN adenylyltransferase</fullName>
    </alternativeName>
</protein>
<comment type="catalytic activity">
    <reaction evidence="12">
        <text>FMN + ATP + H(+) = FAD + diphosphate</text>
        <dbReference type="Rhea" id="RHEA:17237"/>
        <dbReference type="ChEBI" id="CHEBI:15378"/>
        <dbReference type="ChEBI" id="CHEBI:30616"/>
        <dbReference type="ChEBI" id="CHEBI:33019"/>
        <dbReference type="ChEBI" id="CHEBI:57692"/>
        <dbReference type="ChEBI" id="CHEBI:58210"/>
        <dbReference type="EC" id="2.7.7.2"/>
    </reaction>
</comment>
<evidence type="ECO:0000256" key="1">
    <source>
        <dbReference type="ARBA" id="ARBA00004726"/>
    </source>
</evidence>
<keyword evidence="7" id="KW-0547">Nucleotide-binding</keyword>
<dbReference type="GO" id="GO:0005524">
    <property type="term" value="F:ATP binding"/>
    <property type="evidence" value="ECO:0007669"/>
    <property type="project" value="UniProtKB-KW"/>
</dbReference>
<evidence type="ECO:0000256" key="8">
    <source>
        <dbReference type="ARBA" id="ARBA00022827"/>
    </source>
</evidence>
<accession>A0A0P1KP52</accession>
<dbReference type="AlphaFoldDB" id="A0A0P1KP52"/>
<keyword evidence="15" id="KW-1185">Reference proteome</keyword>
<evidence type="ECO:0000256" key="2">
    <source>
        <dbReference type="ARBA" id="ARBA00012393"/>
    </source>
</evidence>
<dbReference type="PANTHER" id="PTHR23293">
    <property type="entry name" value="FAD SYNTHETASE-RELATED FMN ADENYLYLTRANSFERASE"/>
    <property type="match status" value="1"/>
</dbReference>
<dbReference type="PANTHER" id="PTHR23293:SF9">
    <property type="entry name" value="FAD SYNTHASE"/>
    <property type="match status" value="1"/>
</dbReference>
<evidence type="ECO:0000256" key="7">
    <source>
        <dbReference type="ARBA" id="ARBA00022741"/>
    </source>
</evidence>
<dbReference type="Gene3D" id="3.40.50.620">
    <property type="entry name" value="HUPs"/>
    <property type="match status" value="1"/>
</dbReference>
<dbReference type="CDD" id="cd23948">
    <property type="entry name" value="FAD_synthase"/>
    <property type="match status" value="1"/>
</dbReference>
<dbReference type="Proteomes" id="UP000236544">
    <property type="component" value="Unassembled WGS sequence"/>
</dbReference>
<evidence type="ECO:0000313" key="15">
    <source>
        <dbReference type="Proteomes" id="UP000236544"/>
    </source>
</evidence>
<dbReference type="GO" id="GO:0006747">
    <property type="term" value="P:FAD biosynthetic process"/>
    <property type="evidence" value="ECO:0007669"/>
    <property type="project" value="TreeGrafter"/>
</dbReference>
<evidence type="ECO:0000256" key="11">
    <source>
        <dbReference type="ARBA" id="ARBA00031871"/>
    </source>
</evidence>
<name>A0A0P1KP52_9SACH</name>
<organism evidence="14 15">
    <name type="scientific">Lachancea quebecensis</name>
    <dbReference type="NCBI Taxonomy" id="1654605"/>
    <lineage>
        <taxon>Eukaryota</taxon>
        <taxon>Fungi</taxon>
        <taxon>Dikarya</taxon>
        <taxon>Ascomycota</taxon>
        <taxon>Saccharomycotina</taxon>
        <taxon>Saccharomycetes</taxon>
        <taxon>Saccharomycetales</taxon>
        <taxon>Saccharomycetaceae</taxon>
        <taxon>Lachancea</taxon>
    </lineage>
</organism>
<keyword evidence="3" id="KW-0285">Flavoprotein</keyword>
<evidence type="ECO:0000256" key="4">
    <source>
        <dbReference type="ARBA" id="ARBA00022643"/>
    </source>
</evidence>
<dbReference type="EC" id="2.7.7.2" evidence="2"/>
<sequence>MTLGEVASHCYNITTSYLSVSNDSAVIESTKDAIQITRNHFLQEIFPRWNPFSDQISFSYNGGKDCQALLILYLSCLWEFFLSSIQVSQYPPEYHLFPLKFLPTVYINQAETFRTLEESIETTRSRYFLSVYESPRNQTSMPEAFKNYLEHNTQTEAIVIGIRYTDPFGADLKCIQKTDSDWPEFMRIQPLLHWSLSNVWSLLLYSNEEICGLYEKGFTSVGSVNSTVPNPYLKRNPVAEREGNGPENHFKWEIRNAFGKEEPTDEVHVSRFSDSDAKILQEAGQLDYYPGWFLVDDSLERAGRARR</sequence>
<evidence type="ECO:0000256" key="12">
    <source>
        <dbReference type="ARBA" id="ARBA00049494"/>
    </source>
</evidence>
<keyword evidence="9" id="KW-0067">ATP-binding</keyword>
<keyword evidence="6" id="KW-0548">Nucleotidyltransferase</keyword>
<keyword evidence="4" id="KW-0288">FMN</keyword>
<proteinExistence type="predicted"/>
<evidence type="ECO:0000256" key="6">
    <source>
        <dbReference type="ARBA" id="ARBA00022695"/>
    </source>
</evidence>
<dbReference type="InterPro" id="IPR002500">
    <property type="entry name" value="PAPS_reduct_dom"/>
</dbReference>
<dbReference type="EMBL" id="LN890565">
    <property type="protein sequence ID" value="CUS21624.1"/>
    <property type="molecule type" value="Genomic_DNA"/>
</dbReference>
<dbReference type="OrthoDB" id="270728at2759"/>
<evidence type="ECO:0000313" key="14">
    <source>
        <dbReference type="EMBL" id="CUS21624.1"/>
    </source>
</evidence>
<feature type="domain" description="Phosphoadenosine phosphosulphate reductase" evidence="13">
    <location>
        <begin position="56"/>
        <end position="229"/>
    </location>
</feature>
<evidence type="ECO:0000256" key="9">
    <source>
        <dbReference type="ARBA" id="ARBA00022840"/>
    </source>
</evidence>
<evidence type="ECO:0000256" key="5">
    <source>
        <dbReference type="ARBA" id="ARBA00022679"/>
    </source>
</evidence>
<comment type="pathway">
    <text evidence="1">Cofactor biosynthesis; FAD biosynthesis; FAD from FMN: step 1/1.</text>
</comment>
<keyword evidence="8" id="KW-0274">FAD</keyword>
<dbReference type="Pfam" id="PF01507">
    <property type="entry name" value="PAPS_reduct"/>
    <property type="match status" value="1"/>
</dbReference>